<proteinExistence type="predicted"/>
<dbReference type="PROSITE" id="PS50191">
    <property type="entry name" value="CRAL_TRIO"/>
    <property type="match status" value="1"/>
</dbReference>
<evidence type="ECO:0000256" key="1">
    <source>
        <dbReference type="SAM" id="MobiDB-lite"/>
    </source>
</evidence>
<gene>
    <name evidence="3" type="ORF">CROS1456_LOCUS2953</name>
    <name evidence="4" type="ORF">HKI87_06g42890</name>
</gene>
<dbReference type="PANTHER" id="PTHR46277:SF3">
    <property type="entry name" value="BINDING PROTEIN, PUTATIVE-RELATED"/>
    <property type="match status" value="1"/>
</dbReference>
<sequence>MEASASASASSGGRSPGRTSRASTSFARNESASAGYLSRSGTLLKSGRERIQRAAVGSASTIYNVLLSVSRGFGSVRDSLRRRAPETDPFLKALEFRTRVHAEIGAVDAVDHAVLLKGSQFPKLNTATLQKFLIARKYDVDKAFEMLMNYVEWRLTHISIAESEIVQSLAQEKVYVVKKTDKMRHICICIVVRKHMMKEVSLEETSQLIVYVIDKVTSTFLKKKKAMDKLTCIIDLQDISMANLDGAALKTILTLLQNYFPETLALMVLWRPPSIFFWIWKMIVPFVDPKTKGKILMAYKKKDLEKHFEEKNLPGSIGGTGSEDLFVRIQDLQSADVDGY</sequence>
<evidence type="ECO:0000259" key="2">
    <source>
        <dbReference type="PROSITE" id="PS50191"/>
    </source>
</evidence>
<dbReference type="Pfam" id="PF00650">
    <property type="entry name" value="CRAL_TRIO"/>
    <property type="match status" value="1"/>
</dbReference>
<dbReference type="Pfam" id="PF03765">
    <property type="entry name" value="CRAL_TRIO_N"/>
    <property type="match status" value="1"/>
</dbReference>
<reference evidence="3" key="1">
    <citation type="submission" date="2021-01" db="EMBL/GenBank/DDBJ databases">
        <authorList>
            <person name="Corre E."/>
            <person name="Pelletier E."/>
            <person name="Niang G."/>
            <person name="Scheremetjew M."/>
            <person name="Finn R."/>
            <person name="Kale V."/>
            <person name="Holt S."/>
            <person name="Cochrane G."/>
            <person name="Meng A."/>
            <person name="Brown T."/>
            <person name="Cohen L."/>
        </authorList>
    </citation>
    <scope>NUCLEOTIDE SEQUENCE</scope>
    <source>
        <strain evidence="3">RCC1871</strain>
    </source>
</reference>
<dbReference type="Gene3D" id="1.10.8.20">
    <property type="entry name" value="N-terminal domain of phosphatidylinositol transfer protein sec14p"/>
    <property type="match status" value="1"/>
</dbReference>
<name>A0A7S3CBR0_9CHLO</name>
<dbReference type="SMART" id="SM00516">
    <property type="entry name" value="SEC14"/>
    <property type="match status" value="1"/>
</dbReference>
<dbReference type="PRINTS" id="PR00180">
    <property type="entry name" value="CRETINALDHBP"/>
</dbReference>
<dbReference type="InterPro" id="IPR001251">
    <property type="entry name" value="CRAL-TRIO_dom"/>
</dbReference>
<keyword evidence="5" id="KW-1185">Reference proteome</keyword>
<evidence type="ECO:0000313" key="5">
    <source>
        <dbReference type="Proteomes" id="UP001472866"/>
    </source>
</evidence>
<dbReference type="SUPFAM" id="SSF46938">
    <property type="entry name" value="CRAL/TRIO N-terminal domain"/>
    <property type="match status" value="1"/>
</dbReference>
<dbReference type="InterPro" id="IPR036865">
    <property type="entry name" value="CRAL-TRIO_dom_sf"/>
</dbReference>
<dbReference type="EMBL" id="HBHZ01003842">
    <property type="protein sequence ID" value="CAE0189864.1"/>
    <property type="molecule type" value="Transcribed_RNA"/>
</dbReference>
<feature type="compositionally biased region" description="Low complexity" evidence="1">
    <location>
        <begin position="1"/>
        <end position="25"/>
    </location>
</feature>
<dbReference type="Gene3D" id="3.40.525.10">
    <property type="entry name" value="CRAL-TRIO lipid binding domain"/>
    <property type="match status" value="1"/>
</dbReference>
<dbReference type="InterPro" id="IPR011074">
    <property type="entry name" value="CRAL/TRIO_N_dom"/>
</dbReference>
<evidence type="ECO:0000313" key="3">
    <source>
        <dbReference type="EMBL" id="CAE0189864.1"/>
    </source>
</evidence>
<dbReference type="InterPro" id="IPR036273">
    <property type="entry name" value="CRAL/TRIO_N_dom_sf"/>
</dbReference>
<dbReference type="AlphaFoldDB" id="A0A7S3CBR0"/>
<dbReference type="CDD" id="cd00170">
    <property type="entry name" value="SEC14"/>
    <property type="match status" value="1"/>
</dbReference>
<dbReference type="EMBL" id="CP151506">
    <property type="protein sequence ID" value="WZN62747.1"/>
    <property type="molecule type" value="Genomic_DNA"/>
</dbReference>
<evidence type="ECO:0000313" key="4">
    <source>
        <dbReference type="EMBL" id="WZN62747.1"/>
    </source>
</evidence>
<dbReference type="SMART" id="SM01100">
    <property type="entry name" value="CRAL_TRIO_N"/>
    <property type="match status" value="1"/>
</dbReference>
<feature type="region of interest" description="Disordered" evidence="1">
    <location>
        <begin position="1"/>
        <end position="27"/>
    </location>
</feature>
<dbReference type="SUPFAM" id="SSF52087">
    <property type="entry name" value="CRAL/TRIO domain"/>
    <property type="match status" value="1"/>
</dbReference>
<dbReference type="PANTHER" id="PTHR46277">
    <property type="entry name" value="OS03G0850700 PROTEIN"/>
    <property type="match status" value="1"/>
</dbReference>
<protein>
    <submittedName>
        <fullName evidence="4">CRAL/TRIO domain-containing protein</fullName>
    </submittedName>
</protein>
<feature type="domain" description="CRAL-TRIO" evidence="2">
    <location>
        <begin position="162"/>
        <end position="325"/>
    </location>
</feature>
<organism evidence="3">
    <name type="scientific">Chloropicon roscoffensis</name>
    <dbReference type="NCBI Taxonomy" id="1461544"/>
    <lineage>
        <taxon>Eukaryota</taxon>
        <taxon>Viridiplantae</taxon>
        <taxon>Chlorophyta</taxon>
        <taxon>Chloropicophyceae</taxon>
        <taxon>Chloropicales</taxon>
        <taxon>Chloropicaceae</taxon>
        <taxon>Chloropicon</taxon>
    </lineage>
</organism>
<accession>A0A7S3CBR0</accession>
<reference evidence="4 5" key="2">
    <citation type="submission" date="2024-03" db="EMBL/GenBank/DDBJ databases">
        <title>Complete genome sequence of the green alga Chloropicon roscoffensis RCC1871.</title>
        <authorList>
            <person name="Lemieux C."/>
            <person name="Pombert J.-F."/>
            <person name="Otis C."/>
            <person name="Turmel M."/>
        </authorList>
    </citation>
    <scope>NUCLEOTIDE SEQUENCE [LARGE SCALE GENOMIC DNA]</scope>
    <source>
        <strain evidence="4 5">RCC1871</strain>
    </source>
</reference>
<dbReference type="Proteomes" id="UP001472866">
    <property type="component" value="Chromosome 06"/>
</dbReference>